<feature type="region of interest" description="Disordered" evidence="6">
    <location>
        <begin position="283"/>
        <end position="336"/>
    </location>
</feature>
<feature type="transmembrane region" description="Helical" evidence="7">
    <location>
        <begin position="105"/>
        <end position="126"/>
    </location>
</feature>
<evidence type="ECO:0000256" key="7">
    <source>
        <dbReference type="SAM" id="Phobius"/>
    </source>
</evidence>
<dbReference type="Proteomes" id="UP001239445">
    <property type="component" value="Unassembled WGS sequence"/>
</dbReference>
<dbReference type="EMBL" id="MU839847">
    <property type="protein sequence ID" value="KAK1750371.1"/>
    <property type="molecule type" value="Genomic_DNA"/>
</dbReference>
<gene>
    <name evidence="9" type="ORF">QBC47DRAFT_310085</name>
</gene>
<comment type="caution">
    <text evidence="9">The sequence shown here is derived from an EMBL/GenBank/DDBJ whole genome shotgun (WGS) entry which is preliminary data.</text>
</comment>
<sequence>MAETSIDEVGSLPHRSLLALIWTSFGVASLLVTLRTVTRFRFTIRRLTGEDYWIFAALAALLTLCILETIQLSSLYYITAVLAGAIPLSAQLIEYTEDYLKYEFAIIILFWSVLWSVKASFLALYFKLFRELAIYRRVWYFLATFTFLAYAGCLITLCLSCGHISNFFKFGQCARPEYIWASNLSVYYSTAIDVFTDLCIMAMPLRLIYNVKVSLKQKMGLVCVFGLCFVMIAFAIIRAKQVLVQQQFVNLTLLMIWSTLTASISVIVGSLPALKILVTKTPSTKHSMYGSGGAQRKQPFSHGSGPRSRNVPLGSISSDKRRRTDTSDSQEEILQPDKNQYVMVKHDIVSGRV</sequence>
<name>A0AAJ0F0Q7_9PEZI</name>
<reference evidence="9" key="1">
    <citation type="submission" date="2023-06" db="EMBL/GenBank/DDBJ databases">
        <title>Genome-scale phylogeny and comparative genomics of the fungal order Sordariales.</title>
        <authorList>
            <consortium name="Lawrence Berkeley National Laboratory"/>
            <person name="Hensen N."/>
            <person name="Bonometti L."/>
            <person name="Westerberg I."/>
            <person name="Brannstrom I.O."/>
            <person name="Guillou S."/>
            <person name="Cros-Aarteil S."/>
            <person name="Calhoun S."/>
            <person name="Haridas S."/>
            <person name="Kuo A."/>
            <person name="Mondo S."/>
            <person name="Pangilinan J."/>
            <person name="Riley R."/>
            <person name="Labutti K."/>
            <person name="Andreopoulos B."/>
            <person name="Lipzen A."/>
            <person name="Chen C."/>
            <person name="Yanf M."/>
            <person name="Daum C."/>
            <person name="Ng V."/>
            <person name="Clum A."/>
            <person name="Steindorff A."/>
            <person name="Ohm R."/>
            <person name="Martin F."/>
            <person name="Silar P."/>
            <person name="Natvig D."/>
            <person name="Lalanne C."/>
            <person name="Gautier V."/>
            <person name="Ament-Velasquez S.L."/>
            <person name="Kruys A."/>
            <person name="Hutchinson M.I."/>
            <person name="Powell A.J."/>
            <person name="Barry K."/>
            <person name="Miller A.N."/>
            <person name="Grigoriev I.V."/>
            <person name="Debuchy R."/>
            <person name="Gladieux P."/>
            <person name="Thoren M.H."/>
            <person name="Johannesson H."/>
        </authorList>
    </citation>
    <scope>NUCLEOTIDE SEQUENCE</scope>
    <source>
        <strain evidence="9">PSN4</strain>
    </source>
</reference>
<evidence type="ECO:0000256" key="1">
    <source>
        <dbReference type="ARBA" id="ARBA00004141"/>
    </source>
</evidence>
<dbReference type="InterPro" id="IPR052337">
    <property type="entry name" value="SAT4-like"/>
</dbReference>
<feature type="transmembrane region" description="Helical" evidence="7">
    <location>
        <begin position="12"/>
        <end position="32"/>
    </location>
</feature>
<feature type="transmembrane region" description="Helical" evidence="7">
    <location>
        <begin position="251"/>
        <end position="278"/>
    </location>
</feature>
<evidence type="ECO:0000256" key="6">
    <source>
        <dbReference type="SAM" id="MobiDB-lite"/>
    </source>
</evidence>
<feature type="transmembrane region" description="Helical" evidence="7">
    <location>
        <begin position="221"/>
        <end position="239"/>
    </location>
</feature>
<evidence type="ECO:0000256" key="3">
    <source>
        <dbReference type="ARBA" id="ARBA00022989"/>
    </source>
</evidence>
<accession>A0AAJ0F0Q7</accession>
<dbReference type="AlphaFoldDB" id="A0AAJ0F0Q7"/>
<keyword evidence="2 7" id="KW-0812">Transmembrane</keyword>
<keyword evidence="4 7" id="KW-0472">Membrane</keyword>
<organism evidence="9 10">
    <name type="scientific">Echria macrotheca</name>
    <dbReference type="NCBI Taxonomy" id="438768"/>
    <lineage>
        <taxon>Eukaryota</taxon>
        <taxon>Fungi</taxon>
        <taxon>Dikarya</taxon>
        <taxon>Ascomycota</taxon>
        <taxon>Pezizomycotina</taxon>
        <taxon>Sordariomycetes</taxon>
        <taxon>Sordariomycetidae</taxon>
        <taxon>Sordariales</taxon>
        <taxon>Schizotheciaceae</taxon>
        <taxon>Echria</taxon>
    </lineage>
</organism>
<dbReference type="InterPro" id="IPR049326">
    <property type="entry name" value="Rhodopsin_dom_fungi"/>
</dbReference>
<feature type="domain" description="Rhodopsin" evidence="8">
    <location>
        <begin position="34"/>
        <end position="279"/>
    </location>
</feature>
<evidence type="ECO:0000256" key="4">
    <source>
        <dbReference type="ARBA" id="ARBA00023136"/>
    </source>
</evidence>
<evidence type="ECO:0000256" key="5">
    <source>
        <dbReference type="ARBA" id="ARBA00038359"/>
    </source>
</evidence>
<dbReference type="PANTHER" id="PTHR33048">
    <property type="entry name" value="PTH11-LIKE INTEGRAL MEMBRANE PROTEIN (AFU_ORTHOLOGUE AFUA_5G11245)"/>
    <property type="match status" value="1"/>
</dbReference>
<comment type="similarity">
    <text evidence="5">Belongs to the SAT4 family.</text>
</comment>
<protein>
    <recommendedName>
        <fullName evidence="8">Rhodopsin domain-containing protein</fullName>
    </recommendedName>
</protein>
<dbReference type="Pfam" id="PF20684">
    <property type="entry name" value="Fung_rhodopsin"/>
    <property type="match status" value="1"/>
</dbReference>
<feature type="transmembrane region" description="Helical" evidence="7">
    <location>
        <begin position="138"/>
        <end position="165"/>
    </location>
</feature>
<keyword evidence="10" id="KW-1185">Reference proteome</keyword>
<keyword evidence="3 7" id="KW-1133">Transmembrane helix</keyword>
<evidence type="ECO:0000313" key="10">
    <source>
        <dbReference type="Proteomes" id="UP001239445"/>
    </source>
</evidence>
<evidence type="ECO:0000256" key="2">
    <source>
        <dbReference type="ARBA" id="ARBA00022692"/>
    </source>
</evidence>
<proteinExistence type="inferred from homology"/>
<dbReference type="GO" id="GO:0016020">
    <property type="term" value="C:membrane"/>
    <property type="evidence" value="ECO:0007669"/>
    <property type="project" value="UniProtKB-SubCell"/>
</dbReference>
<dbReference type="PANTHER" id="PTHR33048:SF162">
    <property type="entry name" value="SATRATOXIN BIOSYNTHESIS SC1 CLUSTER PROTEIN 4"/>
    <property type="match status" value="1"/>
</dbReference>
<evidence type="ECO:0000313" key="9">
    <source>
        <dbReference type="EMBL" id="KAK1750371.1"/>
    </source>
</evidence>
<feature type="transmembrane region" description="Helical" evidence="7">
    <location>
        <begin position="185"/>
        <end position="209"/>
    </location>
</feature>
<comment type="subcellular location">
    <subcellularLocation>
        <location evidence="1">Membrane</location>
        <topology evidence="1">Multi-pass membrane protein</topology>
    </subcellularLocation>
</comment>
<evidence type="ECO:0000259" key="8">
    <source>
        <dbReference type="Pfam" id="PF20684"/>
    </source>
</evidence>
<feature type="transmembrane region" description="Helical" evidence="7">
    <location>
        <begin position="52"/>
        <end position="70"/>
    </location>
</feature>